<gene>
    <name evidence="2" type="ORF">GCM10008170_02890</name>
    <name evidence="3" type="ORF">JOD31_001437</name>
</gene>
<proteinExistence type="predicted"/>
<reference evidence="2" key="3">
    <citation type="submission" date="2023-01" db="EMBL/GenBank/DDBJ databases">
        <authorList>
            <person name="Sun Q."/>
            <person name="Evtushenko L."/>
        </authorList>
    </citation>
    <scope>NUCLEOTIDE SEQUENCE</scope>
    <source>
        <strain evidence="2">VKM B-1606</strain>
    </source>
</reference>
<dbReference type="Pfam" id="PF14534">
    <property type="entry name" value="DUF4440"/>
    <property type="match status" value="1"/>
</dbReference>
<keyword evidence="4" id="KW-1185">Reference proteome</keyword>
<dbReference type="InterPro" id="IPR027843">
    <property type="entry name" value="DUF4440"/>
</dbReference>
<dbReference type="EMBL" id="JAFBCY010000002">
    <property type="protein sequence ID" value="MBM7851212.1"/>
    <property type="molecule type" value="Genomic_DNA"/>
</dbReference>
<dbReference type="EMBL" id="BSFF01000001">
    <property type="protein sequence ID" value="GLK54270.1"/>
    <property type="molecule type" value="Genomic_DNA"/>
</dbReference>
<evidence type="ECO:0000313" key="2">
    <source>
        <dbReference type="EMBL" id="GLK54270.1"/>
    </source>
</evidence>
<evidence type="ECO:0000313" key="3">
    <source>
        <dbReference type="EMBL" id="MBM7851212.1"/>
    </source>
</evidence>
<dbReference type="InterPro" id="IPR011944">
    <property type="entry name" value="Steroid_delta5-4_isomerase"/>
</dbReference>
<accession>A0A9W6IS77</accession>
<reference evidence="3 4" key="2">
    <citation type="submission" date="2021-01" db="EMBL/GenBank/DDBJ databases">
        <title>Genomic Encyclopedia of Type Strains, Phase IV (KMG-IV): sequencing the most valuable type-strain genomes for metagenomic binning, comparative biology and taxonomic classification.</title>
        <authorList>
            <person name="Goeker M."/>
        </authorList>
    </citation>
    <scope>NUCLEOTIDE SEQUENCE [LARGE SCALE GENOMIC DNA]</scope>
    <source>
        <strain evidence="3 4">DSM 6130</strain>
    </source>
</reference>
<evidence type="ECO:0000313" key="4">
    <source>
        <dbReference type="Proteomes" id="UP000758856"/>
    </source>
</evidence>
<dbReference type="Proteomes" id="UP000758856">
    <property type="component" value="Unassembled WGS sequence"/>
</dbReference>
<dbReference type="InterPro" id="IPR032710">
    <property type="entry name" value="NTF2-like_dom_sf"/>
</dbReference>
<dbReference type="SUPFAM" id="SSF54427">
    <property type="entry name" value="NTF2-like"/>
    <property type="match status" value="1"/>
</dbReference>
<reference evidence="2" key="1">
    <citation type="journal article" date="2014" name="Int. J. Syst. Evol. Microbiol.">
        <title>Complete genome sequence of Corynebacterium casei LMG S-19264T (=DSM 44701T), isolated from a smear-ripened cheese.</title>
        <authorList>
            <consortium name="US DOE Joint Genome Institute (JGI-PGF)"/>
            <person name="Walter F."/>
            <person name="Albersmeier A."/>
            <person name="Kalinowski J."/>
            <person name="Ruckert C."/>
        </authorList>
    </citation>
    <scope>NUCLEOTIDE SEQUENCE</scope>
    <source>
        <strain evidence="2">VKM B-1606</strain>
    </source>
</reference>
<comment type="caution">
    <text evidence="2">The sequence shown here is derived from an EMBL/GenBank/DDBJ whole genome shotgun (WGS) entry which is preliminary data.</text>
</comment>
<protein>
    <submittedName>
        <fullName evidence="3">Uncharacterized protein (TIGR02246 family)</fullName>
    </submittedName>
</protein>
<sequence length="129" mass="13386">MSLASNSESEIRSAIDVWLAAVRANDAAKIAEVHAEDGRILVAGAPVIAGRAAIAEFWAGLLAATNDTVVFGPTTIDVDPAGAMAFEVGTYAFKTGDAGSETDNSGKYVVVWKKIAGEWKVCVDSLVAD</sequence>
<dbReference type="NCBIfam" id="TIGR02246">
    <property type="entry name" value="SgcJ/EcaC family oxidoreductase"/>
    <property type="match status" value="1"/>
</dbReference>
<feature type="domain" description="DUF4440" evidence="1">
    <location>
        <begin position="11"/>
        <end position="121"/>
    </location>
</feature>
<dbReference type="Proteomes" id="UP001143400">
    <property type="component" value="Unassembled WGS sequence"/>
</dbReference>
<organism evidence="2 5">
    <name type="scientific">Methylopila capsulata</name>
    <dbReference type="NCBI Taxonomy" id="61654"/>
    <lineage>
        <taxon>Bacteria</taxon>
        <taxon>Pseudomonadati</taxon>
        <taxon>Pseudomonadota</taxon>
        <taxon>Alphaproteobacteria</taxon>
        <taxon>Hyphomicrobiales</taxon>
        <taxon>Methylopilaceae</taxon>
        <taxon>Methylopila</taxon>
    </lineage>
</organism>
<name>A0A9W6IS77_9HYPH</name>
<dbReference type="Gene3D" id="3.10.450.50">
    <property type="match status" value="1"/>
</dbReference>
<dbReference type="RefSeq" id="WP_204949617.1">
    <property type="nucleotide sequence ID" value="NZ_BSFF01000001.1"/>
</dbReference>
<dbReference type="AlphaFoldDB" id="A0A9W6IS77"/>
<evidence type="ECO:0000259" key="1">
    <source>
        <dbReference type="Pfam" id="PF14534"/>
    </source>
</evidence>
<evidence type="ECO:0000313" key="5">
    <source>
        <dbReference type="Proteomes" id="UP001143400"/>
    </source>
</evidence>